<evidence type="ECO:0000313" key="2">
    <source>
        <dbReference type="EMBL" id="CBA30207.1"/>
    </source>
</evidence>
<dbReference type="EMBL" id="FN543105">
    <property type="protein sequence ID" value="CBA30207.1"/>
    <property type="molecule type" value="Genomic_DNA"/>
</dbReference>
<name>C9YC10_CURXX</name>
<feature type="signal peptide" evidence="1">
    <location>
        <begin position="1"/>
        <end position="19"/>
    </location>
</feature>
<keyword evidence="1" id="KW-0732">Signal</keyword>
<dbReference type="AlphaFoldDB" id="C9YC10"/>
<proteinExistence type="predicted"/>
<organism evidence="2">
    <name type="scientific">Curvibacter symbiont subsp. Hydra magnipapillata</name>
    <dbReference type="NCBI Taxonomy" id="667019"/>
    <lineage>
        <taxon>Bacteria</taxon>
        <taxon>Pseudomonadati</taxon>
        <taxon>Pseudomonadota</taxon>
        <taxon>Betaproteobacteria</taxon>
        <taxon>Burkholderiales</taxon>
        <taxon>Comamonadaceae</taxon>
        <taxon>Curvibacter</taxon>
    </lineage>
</organism>
<reference evidence="2" key="1">
    <citation type="journal article" date="2010" name="Nature">
        <title>The Dynamic genome of Hydra.</title>
        <authorList>
            <person name="Chapman J.A."/>
            <person name="Kirkness E.F."/>
            <person name="Simakov O."/>
            <person name="Hampson S.E."/>
            <person name="Mitros T."/>
            <person name="Weinmaier T."/>
            <person name="Rattei T."/>
            <person name="Balasubramanian P.G."/>
            <person name="Borman J."/>
            <person name="Busam D."/>
            <person name="Disbennett K."/>
            <person name="Pfannkoch C."/>
            <person name="Sumin N."/>
            <person name="Sutton G."/>
            <person name="Viswanathan L."/>
            <person name="Walenz B."/>
            <person name="Goodstein D.M."/>
            <person name="Hellsten U."/>
            <person name="Kawashima T."/>
            <person name="Prochnik S.E."/>
            <person name="Putnam N.H."/>
            <person name="Shu S."/>
            <person name="Blumberg B."/>
            <person name="Dana C.E."/>
            <person name="Gee L."/>
            <person name="Kibler D.F."/>
            <person name="Law L."/>
            <person name="Lindgens D."/>
            <person name="Martinez D.E."/>
            <person name="Peng J."/>
            <person name="Wigge P.A."/>
            <person name="Bertulat B."/>
            <person name="Guder C."/>
            <person name="Nakamura Y."/>
            <person name="Ozbek S."/>
            <person name="Watanabe H."/>
            <person name="Khalturin K."/>
            <person name="Hemmrich G."/>
            <person name="Franke A."/>
            <person name="Augustin R."/>
            <person name="Fraune S."/>
            <person name="Hayakawa E."/>
            <person name="Hayakawa S."/>
            <person name="Hirose M."/>
            <person name="Hwang J."/>
            <person name="Ikeo K."/>
            <person name="Nishimiya-Fujisawa C."/>
            <person name="Ogura A."/>
            <person name="Takahashi T."/>
            <person name="Steinmetz P.R."/>
            <person name="Zhang X."/>
            <person name="Aufschnaiter R."/>
            <person name="Eder M.K."/>
            <person name="Gorny A.K."/>
            <person name="Salvenmoser W."/>
            <person name="Heimberg A.M."/>
            <person name="Wheeler B.M."/>
            <person name="Peterson K.J."/>
            <person name="Boettger A."/>
            <person name="Tischler P."/>
            <person name="Wolf A."/>
            <person name="Gojobori T."/>
            <person name="Remington K.A."/>
            <person name="Strausberg R.L."/>
            <person name="Venter J."/>
            <person name="Technau U."/>
            <person name="Hobmayer B."/>
            <person name="Bosch T.C."/>
            <person name="Holstein T.W."/>
            <person name="Fujisawa T."/>
            <person name="Bode H.R."/>
            <person name="David C.N."/>
            <person name="Rokhsar D.S."/>
            <person name="Steele R.E."/>
        </authorList>
    </citation>
    <scope>NUCLEOTIDE SEQUENCE</scope>
</reference>
<evidence type="ECO:0000256" key="1">
    <source>
        <dbReference type="SAM" id="SignalP"/>
    </source>
</evidence>
<gene>
    <name evidence="2" type="ORF">Csp_C22390</name>
</gene>
<sequence>MRSIAIAAIAIAISSGAAAQSRNTELQTASPWQFFGSMGWNFGDGSSDLVKGTYTNGSPFAIKAGNGLAVAAGVSYSLNANTDLQFSVGHERTTTASSDGEFAFTRVPVELLGFYNLGDHWRLGGGLRLATSARLESTGSVSSVGNYTFSPKPGYVLEAQYLTKRNANPLGRFGISFKLVDESFEYAPTNYTAKGHHLGVSLIYYR</sequence>
<accession>C9YC10</accession>
<protein>
    <recommendedName>
        <fullName evidence="3">Outer membrane protein beta-barrel domain-containing protein</fullName>
    </recommendedName>
</protein>
<feature type="chain" id="PRO_5003005215" description="Outer membrane protein beta-barrel domain-containing protein" evidence="1">
    <location>
        <begin position="20"/>
        <end position="206"/>
    </location>
</feature>
<evidence type="ECO:0008006" key="3">
    <source>
        <dbReference type="Google" id="ProtNLM"/>
    </source>
</evidence>